<evidence type="ECO:0000259" key="3">
    <source>
        <dbReference type="PROSITE" id="PS51371"/>
    </source>
</evidence>
<feature type="domain" description="CBS" evidence="3">
    <location>
        <begin position="20"/>
        <end position="76"/>
    </location>
</feature>
<protein>
    <submittedName>
        <fullName evidence="4">CBS domain-containing protein</fullName>
    </submittedName>
</protein>
<dbReference type="Gene3D" id="3.10.580.10">
    <property type="entry name" value="CBS-domain"/>
    <property type="match status" value="1"/>
</dbReference>
<dbReference type="RefSeq" id="WP_344668973.1">
    <property type="nucleotide sequence ID" value="NZ_BAAAQN010000042.1"/>
</dbReference>
<name>A0ABP5GJ78_9ACTN</name>
<dbReference type="SMART" id="SM00116">
    <property type="entry name" value="CBS"/>
    <property type="match status" value="2"/>
</dbReference>
<gene>
    <name evidence="4" type="ORF">GCM10009839_59370</name>
</gene>
<dbReference type="PANTHER" id="PTHR43080:SF2">
    <property type="entry name" value="CBS DOMAIN-CONTAINING PROTEIN"/>
    <property type="match status" value="1"/>
</dbReference>
<evidence type="ECO:0000313" key="5">
    <source>
        <dbReference type="Proteomes" id="UP001500751"/>
    </source>
</evidence>
<dbReference type="InterPro" id="IPR046342">
    <property type="entry name" value="CBS_dom_sf"/>
</dbReference>
<organism evidence="4 5">
    <name type="scientific">Catenulispora yoronensis</name>
    <dbReference type="NCBI Taxonomy" id="450799"/>
    <lineage>
        <taxon>Bacteria</taxon>
        <taxon>Bacillati</taxon>
        <taxon>Actinomycetota</taxon>
        <taxon>Actinomycetes</taxon>
        <taxon>Catenulisporales</taxon>
        <taxon>Catenulisporaceae</taxon>
        <taxon>Catenulispora</taxon>
    </lineage>
</organism>
<dbReference type="Pfam" id="PF00571">
    <property type="entry name" value="CBS"/>
    <property type="match status" value="2"/>
</dbReference>
<reference evidence="5" key="1">
    <citation type="journal article" date="2019" name="Int. J. Syst. Evol. Microbiol.">
        <title>The Global Catalogue of Microorganisms (GCM) 10K type strain sequencing project: providing services to taxonomists for standard genome sequencing and annotation.</title>
        <authorList>
            <consortium name="The Broad Institute Genomics Platform"/>
            <consortium name="The Broad Institute Genome Sequencing Center for Infectious Disease"/>
            <person name="Wu L."/>
            <person name="Ma J."/>
        </authorList>
    </citation>
    <scope>NUCLEOTIDE SEQUENCE [LARGE SCALE GENOMIC DNA]</scope>
    <source>
        <strain evidence="5">JCM 16014</strain>
    </source>
</reference>
<comment type="caution">
    <text evidence="4">The sequence shown here is derived from an EMBL/GenBank/DDBJ whole genome shotgun (WGS) entry which is preliminary data.</text>
</comment>
<dbReference type="InterPro" id="IPR051257">
    <property type="entry name" value="Diverse_CBS-Domain"/>
</dbReference>
<evidence type="ECO:0000313" key="4">
    <source>
        <dbReference type="EMBL" id="GAA2046871.1"/>
    </source>
</evidence>
<proteinExistence type="predicted"/>
<dbReference type="Proteomes" id="UP001500751">
    <property type="component" value="Unassembled WGS sequence"/>
</dbReference>
<sequence>MSASSITPIPAPTHYVHEAMSTEILLIGPRHTLRQAARLMTQRGVGSAVVHNPETFGIGIITERDILHAVGGGLDADTEPVETHLTHDVVFATPRWTLEQAAEAMTRGGFRHLIVLDADEVVGMISVRDIVRAWARVPSAA</sequence>
<dbReference type="EMBL" id="BAAAQN010000042">
    <property type="protein sequence ID" value="GAA2046871.1"/>
    <property type="molecule type" value="Genomic_DNA"/>
</dbReference>
<dbReference type="PANTHER" id="PTHR43080">
    <property type="entry name" value="CBS DOMAIN-CONTAINING PROTEIN CBSX3, MITOCHONDRIAL"/>
    <property type="match status" value="1"/>
</dbReference>
<feature type="domain" description="CBS" evidence="3">
    <location>
        <begin position="85"/>
        <end position="141"/>
    </location>
</feature>
<dbReference type="PROSITE" id="PS51371">
    <property type="entry name" value="CBS"/>
    <property type="match status" value="2"/>
</dbReference>
<keyword evidence="5" id="KW-1185">Reference proteome</keyword>
<accession>A0ABP5GJ78</accession>
<dbReference type="InterPro" id="IPR000644">
    <property type="entry name" value="CBS_dom"/>
</dbReference>
<evidence type="ECO:0000256" key="2">
    <source>
        <dbReference type="PROSITE-ProRule" id="PRU00703"/>
    </source>
</evidence>
<keyword evidence="1 2" id="KW-0129">CBS domain</keyword>
<dbReference type="SUPFAM" id="SSF54631">
    <property type="entry name" value="CBS-domain pair"/>
    <property type="match status" value="1"/>
</dbReference>
<evidence type="ECO:0000256" key="1">
    <source>
        <dbReference type="ARBA" id="ARBA00023122"/>
    </source>
</evidence>